<dbReference type="NCBIfam" id="NF033674">
    <property type="entry name" value="stress_OB_fold"/>
    <property type="match status" value="1"/>
</dbReference>
<dbReference type="NCBIfam" id="TIGR00156">
    <property type="entry name" value="YgiW/YdeI family stress tolerance OB fold protein"/>
    <property type="match status" value="1"/>
</dbReference>
<organism evidence="2">
    <name type="scientific">Siccibacter turicensis</name>
    <dbReference type="NCBI Taxonomy" id="357233"/>
    <lineage>
        <taxon>Bacteria</taxon>
        <taxon>Pseudomonadati</taxon>
        <taxon>Pseudomonadota</taxon>
        <taxon>Gammaproteobacteria</taxon>
        <taxon>Enterobacterales</taxon>
        <taxon>Enterobacteriaceae</taxon>
        <taxon>Siccibacter</taxon>
    </lineage>
</organism>
<evidence type="ECO:0000313" key="2">
    <source>
        <dbReference type="EMBL" id="CAZ90525.1"/>
    </source>
</evidence>
<dbReference type="Gene3D" id="2.40.50.200">
    <property type="entry name" value="Bacterial OB-fold"/>
    <property type="match status" value="1"/>
</dbReference>
<dbReference type="PANTHER" id="PTHR36571:SF1">
    <property type="entry name" value="PROTEIN YGIW"/>
    <property type="match status" value="1"/>
</dbReference>
<accession>C7C557</accession>
<dbReference type="SUPFAM" id="SSF101756">
    <property type="entry name" value="Hypothetical protein YgiW"/>
    <property type="match status" value="1"/>
</dbReference>
<reference evidence="2" key="1">
    <citation type="submission" date="2009-07" db="EMBL/GenBank/DDBJ databases">
        <title>Pigment operon comparison of three Enterobacter species.</title>
        <authorList>
            <person name="Lehner A."/>
            <person name="Tischler P."/>
            <person name="Rattei T."/>
            <person name="Stephan R."/>
        </authorList>
    </citation>
    <scope>NUCLEOTIDE SEQUENCE</scope>
    <source>
        <strain evidence="2">LMG 23730T</strain>
    </source>
</reference>
<proteinExistence type="predicted"/>
<sequence length="166" mass="18025">MVNTRQTPGLMPNWGQNYRCSPGAKIVFRPSTKEMEMKKATIALLIAASGLVAAPAMAQKGGFNGPDSTTAQKQGGFVGPDVASTTVEEAKSMRDDAWVVLEGNIVRKMGKELYEFRDASGNVNVEIDDHVWKGLSVGPNDKVRIEGEVDKDWNSVEIDVKKVTKA</sequence>
<dbReference type="InterPro" id="IPR036700">
    <property type="entry name" value="BOBF_sf"/>
</dbReference>
<dbReference type="InterPro" id="IPR005220">
    <property type="entry name" value="CarO-like"/>
</dbReference>
<gene>
    <name evidence="2" type="primary">ygiW</name>
</gene>
<dbReference type="AlphaFoldDB" id="C7C557"/>
<dbReference type="EMBL" id="FN430673">
    <property type="protein sequence ID" value="CAZ90525.1"/>
    <property type="molecule type" value="Genomic_DNA"/>
</dbReference>
<dbReference type="InterPro" id="IPR016052">
    <property type="entry name" value="YgiW/YdeI"/>
</dbReference>
<name>C7C557_9ENTR</name>
<dbReference type="Pfam" id="PF04076">
    <property type="entry name" value="BOF"/>
    <property type="match status" value="1"/>
</dbReference>
<evidence type="ECO:0000256" key="1">
    <source>
        <dbReference type="ARBA" id="ARBA00022729"/>
    </source>
</evidence>
<dbReference type="PANTHER" id="PTHR36571">
    <property type="entry name" value="PROTEIN YGIW"/>
    <property type="match status" value="1"/>
</dbReference>
<keyword evidence="1" id="KW-0732">Signal</keyword>
<protein>
    <submittedName>
        <fullName evidence="2">Protein ygiW</fullName>
    </submittedName>
</protein>